<keyword evidence="4" id="KW-0611">Plant defense</keyword>
<dbReference type="GO" id="GO:0005524">
    <property type="term" value="F:ATP binding"/>
    <property type="evidence" value="ECO:0007669"/>
    <property type="project" value="UniProtKB-KW"/>
</dbReference>
<evidence type="ECO:0000256" key="1">
    <source>
        <dbReference type="ARBA" id="ARBA00022614"/>
    </source>
</evidence>
<dbReference type="PANTHER" id="PTHR36766:SF53">
    <property type="entry name" value="DISEASE RESISTANCE PROTEIN RPP13-LIKE"/>
    <property type="match status" value="1"/>
</dbReference>
<dbReference type="InterPro" id="IPR032675">
    <property type="entry name" value="LRR_dom_sf"/>
</dbReference>
<dbReference type="Gene3D" id="1.10.8.430">
    <property type="entry name" value="Helical domain of apoptotic protease-activating factors"/>
    <property type="match status" value="1"/>
</dbReference>
<dbReference type="OrthoDB" id="3027644at2759"/>
<gene>
    <name evidence="11" type="ORF">Acr_00g0014420</name>
</gene>
<feature type="domain" description="Disease resistance protein winged helix" evidence="9">
    <location>
        <begin position="368"/>
        <end position="426"/>
    </location>
</feature>
<dbReference type="Pfam" id="PF23598">
    <property type="entry name" value="LRR_14"/>
    <property type="match status" value="1"/>
</dbReference>
<reference evidence="12" key="1">
    <citation type="submission" date="2019-07" db="EMBL/GenBank/DDBJ databases">
        <title>De Novo Assembly of kiwifruit Actinidia rufa.</title>
        <authorList>
            <person name="Sugita-Konishi S."/>
            <person name="Sato K."/>
            <person name="Mori E."/>
            <person name="Abe Y."/>
            <person name="Kisaki G."/>
            <person name="Hamano K."/>
            <person name="Suezawa K."/>
            <person name="Otani M."/>
            <person name="Fukuda T."/>
            <person name="Manabe T."/>
            <person name="Gomi K."/>
            <person name="Tabuchi M."/>
            <person name="Akimitsu K."/>
            <person name="Kataoka I."/>
        </authorList>
    </citation>
    <scope>NUCLEOTIDE SEQUENCE [LARGE SCALE GENOMIC DNA]</scope>
    <source>
        <strain evidence="12">cv. Fuchu</strain>
    </source>
</reference>
<dbReference type="PANTHER" id="PTHR36766">
    <property type="entry name" value="PLANT BROAD-SPECTRUM MILDEW RESISTANCE PROTEIN RPW8"/>
    <property type="match status" value="1"/>
</dbReference>
<keyword evidence="3" id="KW-0547">Nucleotide-binding</keyword>
<dbReference type="PRINTS" id="PR00364">
    <property type="entry name" value="DISEASERSIST"/>
</dbReference>
<evidence type="ECO:0000259" key="10">
    <source>
        <dbReference type="Pfam" id="PF23598"/>
    </source>
</evidence>
<evidence type="ECO:0000313" key="12">
    <source>
        <dbReference type="Proteomes" id="UP000585474"/>
    </source>
</evidence>
<name>A0A7J0DBP5_9ERIC</name>
<dbReference type="InterPro" id="IPR027417">
    <property type="entry name" value="P-loop_NTPase"/>
</dbReference>
<feature type="coiled-coil region" evidence="6">
    <location>
        <begin position="10"/>
        <end position="37"/>
    </location>
</feature>
<dbReference type="FunFam" id="1.10.8.430:FF:000003">
    <property type="entry name" value="Probable disease resistance protein At5g66910"/>
    <property type="match status" value="1"/>
</dbReference>
<keyword evidence="5" id="KW-0067">ATP-binding</keyword>
<dbReference type="Pfam" id="PF00931">
    <property type="entry name" value="NB-ARC"/>
    <property type="match status" value="1"/>
</dbReference>
<organism evidence="11 12">
    <name type="scientific">Actinidia rufa</name>
    <dbReference type="NCBI Taxonomy" id="165716"/>
    <lineage>
        <taxon>Eukaryota</taxon>
        <taxon>Viridiplantae</taxon>
        <taxon>Streptophyta</taxon>
        <taxon>Embryophyta</taxon>
        <taxon>Tracheophyta</taxon>
        <taxon>Spermatophyta</taxon>
        <taxon>Magnoliopsida</taxon>
        <taxon>eudicotyledons</taxon>
        <taxon>Gunneridae</taxon>
        <taxon>Pentapetalae</taxon>
        <taxon>asterids</taxon>
        <taxon>Ericales</taxon>
        <taxon>Actinidiaceae</taxon>
        <taxon>Actinidia</taxon>
    </lineage>
</organism>
<evidence type="ECO:0000259" key="9">
    <source>
        <dbReference type="Pfam" id="PF23559"/>
    </source>
</evidence>
<evidence type="ECO:0000256" key="2">
    <source>
        <dbReference type="ARBA" id="ARBA00022737"/>
    </source>
</evidence>
<feature type="domain" description="Disease resistance R13L4/SHOC-2-like LRR" evidence="10">
    <location>
        <begin position="444"/>
        <end position="552"/>
    </location>
</feature>
<dbReference type="Gene3D" id="3.40.50.300">
    <property type="entry name" value="P-loop containing nucleotide triphosphate hydrolases"/>
    <property type="match status" value="1"/>
</dbReference>
<dbReference type="InterPro" id="IPR041118">
    <property type="entry name" value="Rx_N"/>
</dbReference>
<dbReference type="GO" id="GO:0043531">
    <property type="term" value="F:ADP binding"/>
    <property type="evidence" value="ECO:0007669"/>
    <property type="project" value="InterPro"/>
</dbReference>
<dbReference type="InterPro" id="IPR055414">
    <property type="entry name" value="LRR_R13L4/SHOC2-like"/>
</dbReference>
<dbReference type="SUPFAM" id="SSF52540">
    <property type="entry name" value="P-loop containing nucleoside triphosphate hydrolases"/>
    <property type="match status" value="1"/>
</dbReference>
<dbReference type="Gene3D" id="1.20.5.4130">
    <property type="match status" value="1"/>
</dbReference>
<dbReference type="InterPro" id="IPR002182">
    <property type="entry name" value="NB-ARC"/>
</dbReference>
<dbReference type="InterPro" id="IPR058922">
    <property type="entry name" value="WHD_DRP"/>
</dbReference>
<accession>A0A7J0DBP5</accession>
<keyword evidence="12" id="KW-1185">Reference proteome</keyword>
<sequence length="746" mass="85750">MGDGAITFLLENLTRLLSQEADLLHGVEEEVRSLQTELKLIEPCLRDYGQKRNEPAIKTEFINQLRDAAREAEDIIDPYVASVAQQRGGNFLVRTKSKLQRLSSRRRVAEQIKDIKKRFEVLFKQKDKYEIQISQQADLIPVEDNLPMRRRLVEETDVVGFDDVARDVTDQLTKGEARRVVIPIVGMGGIGKTTLARKVYNDPIVVKHFEFRAWVYVSQAYKPRNLLQALLKCAVGMTTEEMKEMSNEDLGYELHRYLTSTMYMIVLDDVWKTDCWDELNQVFATNTCGSRIIITTQDESVARHVNEKPLKLNFLSEEKSWELFSKKVFPVERCPADLEDLGKQMAKKCKGLPLAIVVLAGVLLKKEKTHRWWSKVSSHKKDNEKMEEVAEEYLEDLIARNVVQVSKMHADGTVKACCVHDLLHKICIFKAKEEKISRASSTLRSMLCFGPDERPLSLEAWKLLYKHFPSLRVFDAWIVGVEVIPNDIHKLLHLRYLTLKSPTAQTLPASISNLWNLQTLVVAAPHIDRPQLNIWKMKELRHLRFHGQLLLPEPPNENDSNNVSINLQTLYCISPDSCTERVFSMLPNLLKLGIHGNLEEHRLSKKFQNLSILNCLQTLKLERDRSRRKLDSLEFVLPNLQVLILKNAAYNGRNLNCRSNGFPKLEVLKLINLAIRSWNISQGSMARLRSVVINRCGLLEGLPSALQNMPDFRELELSYHVQLVHEAKEIEKSRGKEHFKLVICQS</sequence>
<dbReference type="AlphaFoldDB" id="A0A7J0DBP5"/>
<evidence type="ECO:0000259" key="8">
    <source>
        <dbReference type="Pfam" id="PF18052"/>
    </source>
</evidence>
<dbReference type="GO" id="GO:0051707">
    <property type="term" value="P:response to other organism"/>
    <property type="evidence" value="ECO:0007669"/>
    <property type="project" value="UniProtKB-ARBA"/>
</dbReference>
<evidence type="ECO:0000256" key="6">
    <source>
        <dbReference type="SAM" id="Coils"/>
    </source>
</evidence>
<evidence type="ECO:0000256" key="5">
    <source>
        <dbReference type="ARBA" id="ARBA00022840"/>
    </source>
</evidence>
<keyword evidence="2" id="KW-0677">Repeat</keyword>
<comment type="caution">
    <text evidence="11">The sequence shown here is derived from an EMBL/GenBank/DDBJ whole genome shotgun (WGS) entry which is preliminary data.</text>
</comment>
<dbReference type="Gene3D" id="3.80.10.10">
    <property type="entry name" value="Ribonuclease Inhibitor"/>
    <property type="match status" value="1"/>
</dbReference>
<dbReference type="Pfam" id="PF23559">
    <property type="entry name" value="WHD_DRP"/>
    <property type="match status" value="1"/>
</dbReference>
<evidence type="ECO:0000259" key="7">
    <source>
        <dbReference type="Pfam" id="PF00931"/>
    </source>
</evidence>
<feature type="domain" description="Disease resistance N-terminal" evidence="8">
    <location>
        <begin position="5"/>
        <end position="97"/>
    </location>
</feature>
<evidence type="ECO:0000256" key="4">
    <source>
        <dbReference type="ARBA" id="ARBA00022821"/>
    </source>
</evidence>
<dbReference type="CDD" id="cd14798">
    <property type="entry name" value="RX-CC_like"/>
    <property type="match status" value="1"/>
</dbReference>
<evidence type="ECO:0000256" key="3">
    <source>
        <dbReference type="ARBA" id="ARBA00022741"/>
    </source>
</evidence>
<protein>
    <submittedName>
        <fullName evidence="11">Uncharacterized protein</fullName>
    </submittedName>
</protein>
<dbReference type="Pfam" id="PF18052">
    <property type="entry name" value="Rx_N"/>
    <property type="match status" value="1"/>
</dbReference>
<dbReference type="InterPro" id="IPR042197">
    <property type="entry name" value="Apaf_helical"/>
</dbReference>
<feature type="domain" description="NB-ARC" evidence="7">
    <location>
        <begin position="164"/>
        <end position="332"/>
    </location>
</feature>
<dbReference type="Proteomes" id="UP000585474">
    <property type="component" value="Unassembled WGS sequence"/>
</dbReference>
<dbReference type="SUPFAM" id="SSF52058">
    <property type="entry name" value="L domain-like"/>
    <property type="match status" value="1"/>
</dbReference>
<dbReference type="FunFam" id="3.40.50.300:FF:001091">
    <property type="entry name" value="Probable disease resistance protein At1g61300"/>
    <property type="match status" value="1"/>
</dbReference>
<keyword evidence="6" id="KW-0175">Coiled coil</keyword>
<dbReference type="GO" id="GO:0006952">
    <property type="term" value="P:defense response"/>
    <property type="evidence" value="ECO:0007669"/>
    <property type="project" value="UniProtKB-KW"/>
</dbReference>
<keyword evidence="1" id="KW-0433">Leucine-rich repeat</keyword>
<dbReference type="InterPro" id="IPR038005">
    <property type="entry name" value="RX-like_CC"/>
</dbReference>
<dbReference type="EMBL" id="BJWL01000131">
    <property type="protein sequence ID" value="GFS30831.1"/>
    <property type="molecule type" value="Genomic_DNA"/>
</dbReference>
<proteinExistence type="predicted"/>
<evidence type="ECO:0000313" key="11">
    <source>
        <dbReference type="EMBL" id="GFS30831.1"/>
    </source>
</evidence>